<evidence type="ECO:0000313" key="1">
    <source>
        <dbReference type="EMBL" id="SVB80228.1"/>
    </source>
</evidence>
<accession>A0A382GYU5</accession>
<dbReference type="AlphaFoldDB" id="A0A382GYU5"/>
<feature type="non-terminal residue" evidence="1">
    <location>
        <position position="1"/>
    </location>
</feature>
<feature type="non-terminal residue" evidence="1">
    <location>
        <position position="42"/>
    </location>
</feature>
<sequence length="42" mass="4981">VLLLINVTKPFFEQPVFQHLLCQHFLQIARLGTQRLHLVRGR</sequence>
<gene>
    <name evidence="1" type="ORF">METZ01_LOCUS233082</name>
</gene>
<proteinExistence type="predicted"/>
<name>A0A382GYU5_9ZZZZ</name>
<dbReference type="EMBL" id="UINC01058221">
    <property type="protein sequence ID" value="SVB80228.1"/>
    <property type="molecule type" value="Genomic_DNA"/>
</dbReference>
<protein>
    <submittedName>
        <fullName evidence="1">Uncharacterized protein</fullName>
    </submittedName>
</protein>
<reference evidence="1" key="1">
    <citation type="submission" date="2018-05" db="EMBL/GenBank/DDBJ databases">
        <authorList>
            <person name="Lanie J.A."/>
            <person name="Ng W.-L."/>
            <person name="Kazmierczak K.M."/>
            <person name="Andrzejewski T.M."/>
            <person name="Davidsen T.M."/>
            <person name="Wayne K.J."/>
            <person name="Tettelin H."/>
            <person name="Glass J.I."/>
            <person name="Rusch D."/>
            <person name="Podicherti R."/>
            <person name="Tsui H.-C.T."/>
            <person name="Winkler M.E."/>
        </authorList>
    </citation>
    <scope>NUCLEOTIDE SEQUENCE</scope>
</reference>
<organism evidence="1">
    <name type="scientific">marine metagenome</name>
    <dbReference type="NCBI Taxonomy" id="408172"/>
    <lineage>
        <taxon>unclassified sequences</taxon>
        <taxon>metagenomes</taxon>
        <taxon>ecological metagenomes</taxon>
    </lineage>
</organism>